<dbReference type="STRING" id="913774.A0A0C3CM24"/>
<keyword evidence="2" id="KW-1185">Reference proteome</keyword>
<dbReference type="OrthoDB" id="3564692at2759"/>
<evidence type="ECO:0000313" key="2">
    <source>
        <dbReference type="Proteomes" id="UP000054321"/>
    </source>
</evidence>
<reference evidence="1 2" key="1">
    <citation type="submission" date="2014-04" db="EMBL/GenBank/DDBJ databases">
        <authorList>
            <consortium name="DOE Joint Genome Institute"/>
            <person name="Kuo A."/>
            <person name="Martino E."/>
            <person name="Perotto S."/>
            <person name="Kohler A."/>
            <person name="Nagy L.G."/>
            <person name="Floudas D."/>
            <person name="Copeland A."/>
            <person name="Barry K.W."/>
            <person name="Cichocki N."/>
            <person name="Veneault-Fourrey C."/>
            <person name="LaButti K."/>
            <person name="Lindquist E.A."/>
            <person name="Lipzen A."/>
            <person name="Lundell T."/>
            <person name="Morin E."/>
            <person name="Murat C."/>
            <person name="Sun H."/>
            <person name="Tunlid A."/>
            <person name="Henrissat B."/>
            <person name="Grigoriev I.V."/>
            <person name="Hibbett D.S."/>
            <person name="Martin F."/>
            <person name="Nordberg H.P."/>
            <person name="Cantor M.N."/>
            <person name="Hua S.X."/>
        </authorList>
    </citation>
    <scope>NUCLEOTIDE SEQUENCE [LARGE SCALE GENOMIC DNA]</scope>
    <source>
        <strain evidence="1 2">Zn</strain>
    </source>
</reference>
<gene>
    <name evidence="1" type="ORF">OIDMADRAFT_146484</name>
</gene>
<dbReference type="AlphaFoldDB" id="A0A0C3CM24"/>
<dbReference type="InParanoid" id="A0A0C3CM24"/>
<accession>A0A0C3CM24</accession>
<evidence type="ECO:0000313" key="1">
    <source>
        <dbReference type="EMBL" id="KIN00069.1"/>
    </source>
</evidence>
<reference evidence="2" key="2">
    <citation type="submission" date="2015-01" db="EMBL/GenBank/DDBJ databases">
        <title>Evolutionary Origins and Diversification of the Mycorrhizal Mutualists.</title>
        <authorList>
            <consortium name="DOE Joint Genome Institute"/>
            <consortium name="Mycorrhizal Genomics Consortium"/>
            <person name="Kohler A."/>
            <person name="Kuo A."/>
            <person name="Nagy L.G."/>
            <person name="Floudas D."/>
            <person name="Copeland A."/>
            <person name="Barry K.W."/>
            <person name="Cichocki N."/>
            <person name="Veneault-Fourrey C."/>
            <person name="LaButti K."/>
            <person name="Lindquist E.A."/>
            <person name="Lipzen A."/>
            <person name="Lundell T."/>
            <person name="Morin E."/>
            <person name="Murat C."/>
            <person name="Riley R."/>
            <person name="Ohm R."/>
            <person name="Sun H."/>
            <person name="Tunlid A."/>
            <person name="Henrissat B."/>
            <person name="Grigoriev I.V."/>
            <person name="Hibbett D.S."/>
            <person name="Martin F."/>
        </authorList>
    </citation>
    <scope>NUCLEOTIDE SEQUENCE [LARGE SCALE GENOMIC DNA]</scope>
    <source>
        <strain evidence="2">Zn</strain>
    </source>
</reference>
<proteinExistence type="predicted"/>
<dbReference type="Proteomes" id="UP000054321">
    <property type="component" value="Unassembled WGS sequence"/>
</dbReference>
<sequence length="282" mass="30733">MTSSPGLMGLSDPPEVLGDQFGSFPLLDPAIILGDIEVETNKTLRFSQETNKSPRDLILNARDLIVQAYTHTRLREEQSKLLDLLQIFREYTEKGRLQAASSVIVFQVAHLETAARQIENKAKILAKSSTPINSPPANANTPMTTGNTPPTFANIASQGANKAASPREWTTVGRKNKALPPKPTDSTTQNRLILPQEMSSIKAISDKGIREPVVAAVSKTLGQNLVVTTTGALCANFLLEKQDMWQHLVPVKTAQKDEPWHKVSLHGVPIADLNTSEGMALK</sequence>
<organism evidence="1 2">
    <name type="scientific">Oidiodendron maius (strain Zn)</name>
    <dbReference type="NCBI Taxonomy" id="913774"/>
    <lineage>
        <taxon>Eukaryota</taxon>
        <taxon>Fungi</taxon>
        <taxon>Dikarya</taxon>
        <taxon>Ascomycota</taxon>
        <taxon>Pezizomycotina</taxon>
        <taxon>Leotiomycetes</taxon>
        <taxon>Leotiomycetes incertae sedis</taxon>
        <taxon>Myxotrichaceae</taxon>
        <taxon>Oidiodendron</taxon>
    </lineage>
</organism>
<dbReference type="EMBL" id="KN832878">
    <property type="protein sequence ID" value="KIN00069.1"/>
    <property type="molecule type" value="Genomic_DNA"/>
</dbReference>
<protein>
    <submittedName>
        <fullName evidence="1">Uncharacterized protein</fullName>
    </submittedName>
</protein>
<name>A0A0C3CM24_OIDMZ</name>
<dbReference type="HOGENOM" id="CLU_1082442_0_0_1"/>